<comment type="caution">
    <text evidence="1">The sequence shown here is derived from an EMBL/GenBank/DDBJ whole genome shotgun (WGS) entry which is preliminary data.</text>
</comment>
<dbReference type="AlphaFoldDB" id="A0A6I1GG43"/>
<dbReference type="Proteomes" id="UP000468413">
    <property type="component" value="Unassembled WGS sequence"/>
</dbReference>
<evidence type="ECO:0000313" key="2">
    <source>
        <dbReference type="Proteomes" id="UP000468413"/>
    </source>
</evidence>
<dbReference type="GO" id="GO:0003677">
    <property type="term" value="F:DNA binding"/>
    <property type="evidence" value="ECO:0007669"/>
    <property type="project" value="UniProtKB-KW"/>
</dbReference>
<accession>A0A6I1GG43</accession>
<proteinExistence type="predicted"/>
<sequence length="87" mass="10484">MYRNGKYYLICHMHQYENLSYLHVERFRNLAVNEHDHSLMRALDSFNPEPGSSFDWDKHMGERPYPMNDKAVPIHLRIKNTLESVYD</sequence>
<name>A0A6I1GG43_9BIFI</name>
<keyword evidence="2" id="KW-1185">Reference proteome</keyword>
<dbReference type="EMBL" id="WBVS01000004">
    <property type="protein sequence ID" value="KAB7788339.1"/>
    <property type="molecule type" value="Genomic_DNA"/>
</dbReference>
<keyword evidence="1" id="KW-0238">DNA-binding</keyword>
<organism evidence="1 2">
    <name type="scientific">Bifidobacterium cebidarum</name>
    <dbReference type="NCBI Taxonomy" id="2650773"/>
    <lineage>
        <taxon>Bacteria</taxon>
        <taxon>Bacillati</taxon>
        <taxon>Actinomycetota</taxon>
        <taxon>Actinomycetes</taxon>
        <taxon>Bifidobacteriales</taxon>
        <taxon>Bifidobacteriaceae</taxon>
        <taxon>Bifidobacterium</taxon>
    </lineage>
</organism>
<gene>
    <name evidence="1" type="ORF">F7D08_1080</name>
</gene>
<protein>
    <submittedName>
        <fullName evidence="1">DNA-binding protein</fullName>
    </submittedName>
</protein>
<reference evidence="1 2" key="1">
    <citation type="submission" date="2019-09" db="EMBL/GenBank/DDBJ databases">
        <title>Characterization of the phylogenetic diversity of two novel species belonging to the genus Bifidobacterium: Bifidobacterium cebidarum sp. nov. and Bifidobacterium leontopitheci sp. nov.</title>
        <authorList>
            <person name="Lugli G.A."/>
            <person name="Duranti S."/>
            <person name="Milani C."/>
            <person name="Turroni F."/>
            <person name="Ventura M."/>
        </authorList>
    </citation>
    <scope>NUCLEOTIDE SEQUENCE [LARGE SCALE GENOMIC DNA]</scope>
    <source>
        <strain evidence="1 2">LMG 31469</strain>
    </source>
</reference>
<evidence type="ECO:0000313" key="1">
    <source>
        <dbReference type="EMBL" id="KAB7788339.1"/>
    </source>
</evidence>